<sequence>MNIKAIAVFCGSQAGNNPIFAKHTAELGKLLAMLQIKLVYGGGKKGLMGIIADSVLEHGGEVMGVIPKVLTEWEQQHTGITELAVVPDMHTRKRMMYEMSDAAIILPGGFGTMDEFFEMLTWNQLKIHDKKIYLLNSGAYYQHLILFMRQAATEQFLYEPIEDRIIVCDNPVELFNKIQ</sequence>
<organism evidence="4 5">
    <name type="scientific">Flavihumibacter fluminis</name>
    <dbReference type="NCBI Taxonomy" id="2909236"/>
    <lineage>
        <taxon>Bacteria</taxon>
        <taxon>Pseudomonadati</taxon>
        <taxon>Bacteroidota</taxon>
        <taxon>Chitinophagia</taxon>
        <taxon>Chitinophagales</taxon>
        <taxon>Chitinophagaceae</taxon>
        <taxon>Flavihumibacter</taxon>
    </lineage>
</organism>
<comment type="similarity">
    <text evidence="2 3">Belongs to the LOG family.</text>
</comment>
<comment type="catalytic activity">
    <reaction evidence="1">
        <text>AMP + H2O = D-ribose 5-phosphate + adenine</text>
        <dbReference type="Rhea" id="RHEA:20129"/>
        <dbReference type="ChEBI" id="CHEBI:15377"/>
        <dbReference type="ChEBI" id="CHEBI:16708"/>
        <dbReference type="ChEBI" id="CHEBI:78346"/>
        <dbReference type="ChEBI" id="CHEBI:456215"/>
        <dbReference type="EC" id="3.2.2.4"/>
    </reaction>
</comment>
<evidence type="ECO:0000256" key="2">
    <source>
        <dbReference type="ARBA" id="ARBA00006763"/>
    </source>
</evidence>
<keyword evidence="3" id="KW-0378">Hydrolase</keyword>
<evidence type="ECO:0000256" key="3">
    <source>
        <dbReference type="RuleBase" id="RU363015"/>
    </source>
</evidence>
<dbReference type="InterPro" id="IPR031100">
    <property type="entry name" value="LOG_fam"/>
</dbReference>
<dbReference type="SUPFAM" id="SSF102405">
    <property type="entry name" value="MCP/YpsA-like"/>
    <property type="match status" value="1"/>
</dbReference>
<evidence type="ECO:0000313" key="5">
    <source>
        <dbReference type="Proteomes" id="UP001200145"/>
    </source>
</evidence>
<keyword evidence="5" id="KW-1185">Reference proteome</keyword>
<dbReference type="PANTHER" id="PTHR31223:SF70">
    <property type="entry name" value="LOG FAMILY PROTEIN YJL055W"/>
    <property type="match status" value="1"/>
</dbReference>
<dbReference type="InterPro" id="IPR005269">
    <property type="entry name" value="LOG"/>
</dbReference>
<proteinExistence type="inferred from homology"/>
<comment type="caution">
    <text evidence="4">The sequence shown here is derived from an EMBL/GenBank/DDBJ whole genome shotgun (WGS) entry which is preliminary data.</text>
</comment>
<dbReference type="NCBIfam" id="TIGR00730">
    <property type="entry name" value="Rossman fold protein, TIGR00730 family"/>
    <property type="match status" value="1"/>
</dbReference>
<dbReference type="Proteomes" id="UP001200145">
    <property type="component" value="Unassembled WGS sequence"/>
</dbReference>
<protein>
    <recommendedName>
        <fullName evidence="3">Cytokinin riboside 5'-monophosphate phosphoribohydrolase</fullName>
        <ecNumber evidence="3">3.2.2.n1</ecNumber>
    </recommendedName>
</protein>
<dbReference type="Gene3D" id="3.40.50.450">
    <property type="match status" value="1"/>
</dbReference>
<name>A0ABS9BI55_9BACT</name>
<dbReference type="Pfam" id="PF03641">
    <property type="entry name" value="Lysine_decarbox"/>
    <property type="match status" value="1"/>
</dbReference>
<dbReference type="RefSeq" id="WP_234864932.1">
    <property type="nucleotide sequence ID" value="NZ_JAKEVY010000002.1"/>
</dbReference>
<dbReference type="EMBL" id="JAKEVY010000002">
    <property type="protein sequence ID" value="MCF1714341.1"/>
    <property type="molecule type" value="Genomic_DNA"/>
</dbReference>
<keyword evidence="3" id="KW-0203">Cytokinin biosynthesis</keyword>
<dbReference type="PANTHER" id="PTHR31223">
    <property type="entry name" value="LOG FAMILY PROTEIN YJL055W"/>
    <property type="match status" value="1"/>
</dbReference>
<dbReference type="EC" id="3.2.2.n1" evidence="3"/>
<gene>
    <name evidence="4" type="ORF">L0U88_06840</name>
</gene>
<evidence type="ECO:0000313" key="4">
    <source>
        <dbReference type="EMBL" id="MCF1714341.1"/>
    </source>
</evidence>
<accession>A0ABS9BI55</accession>
<reference evidence="4 5" key="1">
    <citation type="submission" date="2022-01" db="EMBL/GenBank/DDBJ databases">
        <title>Flavihumibacter sp. nov., isolated from sediment of a river.</title>
        <authorList>
            <person name="Liu H."/>
        </authorList>
    </citation>
    <scope>NUCLEOTIDE SEQUENCE [LARGE SCALE GENOMIC DNA]</scope>
    <source>
        <strain evidence="4 5">RY-1</strain>
    </source>
</reference>
<evidence type="ECO:0000256" key="1">
    <source>
        <dbReference type="ARBA" id="ARBA00000274"/>
    </source>
</evidence>